<dbReference type="EMBL" id="WNKZ01000049">
    <property type="protein sequence ID" value="MTV54373.1"/>
    <property type="molecule type" value="Genomic_DNA"/>
</dbReference>
<evidence type="ECO:0000313" key="4">
    <source>
        <dbReference type="Proteomes" id="UP000430634"/>
    </source>
</evidence>
<evidence type="ECO:0000313" key="2">
    <source>
        <dbReference type="EMBL" id="GGC04092.1"/>
    </source>
</evidence>
<dbReference type="AlphaFoldDB" id="A0A6I3SYX2"/>
<dbReference type="RefSeq" id="WP_155471669.1">
    <property type="nucleotide sequence ID" value="NZ_BMKG01000010.1"/>
</dbReference>
<accession>A0A6I3SYX2</accession>
<reference evidence="2" key="1">
    <citation type="journal article" date="2014" name="Int. J. Syst. Evol. Microbiol.">
        <title>Complete genome of a new Firmicutes species belonging to the dominant human colonic microbiota ('Ruminococcus bicirculans') reveals two chromosomes and a selective capacity to utilize plant glucans.</title>
        <authorList>
            <consortium name="NISC Comparative Sequencing Program"/>
            <person name="Wegmann U."/>
            <person name="Louis P."/>
            <person name="Goesmann A."/>
            <person name="Henrissat B."/>
            <person name="Duncan S.H."/>
            <person name="Flint H.J."/>
        </authorList>
    </citation>
    <scope>NUCLEOTIDE SEQUENCE</scope>
    <source>
        <strain evidence="2">CGMCC 1.15931</strain>
    </source>
</reference>
<dbReference type="Gene3D" id="3.20.20.80">
    <property type="entry name" value="Glycosidases"/>
    <property type="match status" value="1"/>
</dbReference>
<evidence type="ECO:0008006" key="6">
    <source>
        <dbReference type="Google" id="ProtNLM"/>
    </source>
</evidence>
<dbReference type="EMBL" id="BMKG01000010">
    <property type="protein sequence ID" value="GGC04092.1"/>
    <property type="molecule type" value="Genomic_DNA"/>
</dbReference>
<sequence>MSSFGLKAISAAVLALTTLSASAADANCPNCFAKRWIYFGGNVAKADQLAALKTLIADAKTHGFNGIALNSGGSGSYTQLLANPGSTDMVNLDKNLKELVQLAVANGIELIPVGGGPDAPAAVDPTLTEALPASATYLVTDGVASIVPTPVVTEGTFDVKGGWEMDIGPDANNPYVSIDRTVGRVDDRADLVSSAKLVPGTREGYLNSRLMREFKVSPNKAYRVSFWLKTSPGHATEKLYFHMYPTGSSQPIYANASSRLGWGTKADGEWNAVGNSDGTVLTAGQDWKRYDLDFNSGDKSAVRMYMGTQSIGVAGTAVWVDDLQVQELGLAHPVRRGSTPVVVKPAAGGAAFVEGKDYIIGGADKTTLTIPSGSAIANGQKLTVSWYQSGVNMTGRWGTPATMCTTDGRYFNTQKALYDKLYGYFGDKFASQAKARYFMYYDEIRLFNWDPSCKLAVPTAGEYLRTMVNGVTAKVKDAYAKPVEILTWNDMFDLKMNAVPSYWYVKGDLSKWQTPLNPDIVIVNWVGGSGTTTKDDDDRRASLAQFAEEGHKQVVALYYDNLASVTNWTDVMATTLAPIDGVMYTTWKAIDSKTPYAVPYGDLGKVAESMRKKFPGRWPQ</sequence>
<comment type="caution">
    <text evidence="3">The sequence shown here is derived from an EMBL/GenBank/DDBJ whole genome shotgun (WGS) entry which is preliminary data.</text>
</comment>
<dbReference type="Gene3D" id="2.60.120.260">
    <property type="entry name" value="Galactose-binding domain-like"/>
    <property type="match status" value="1"/>
</dbReference>
<protein>
    <recommendedName>
        <fullName evidence="6">CBM-cenC domain-containing protein</fullName>
    </recommendedName>
</protein>
<feature type="chain" id="PRO_5026175126" description="CBM-cenC domain-containing protein" evidence="1">
    <location>
        <begin position="24"/>
        <end position="620"/>
    </location>
</feature>
<gene>
    <name evidence="2" type="ORF">GCM10011572_27550</name>
    <name evidence="3" type="ORF">GM672_16705</name>
</gene>
<dbReference type="Proteomes" id="UP000622638">
    <property type="component" value="Unassembled WGS sequence"/>
</dbReference>
<dbReference type="Proteomes" id="UP000430634">
    <property type="component" value="Unassembled WGS sequence"/>
</dbReference>
<name>A0A6I3SYX2_9BURK</name>
<organism evidence="3 4">
    <name type="scientific">Pseudoduganella buxea</name>
    <dbReference type="NCBI Taxonomy" id="1949069"/>
    <lineage>
        <taxon>Bacteria</taxon>
        <taxon>Pseudomonadati</taxon>
        <taxon>Pseudomonadota</taxon>
        <taxon>Betaproteobacteria</taxon>
        <taxon>Burkholderiales</taxon>
        <taxon>Oxalobacteraceae</taxon>
        <taxon>Telluria group</taxon>
        <taxon>Pseudoduganella</taxon>
    </lineage>
</organism>
<reference evidence="3 4" key="3">
    <citation type="submission" date="2019-11" db="EMBL/GenBank/DDBJ databases">
        <title>Type strains purchased from KCTC, JCM and DSMZ.</title>
        <authorList>
            <person name="Lu H."/>
        </authorList>
    </citation>
    <scope>NUCLEOTIDE SEQUENCE [LARGE SCALE GENOMIC DNA]</scope>
    <source>
        <strain evidence="3 4">KCTC 52429</strain>
    </source>
</reference>
<evidence type="ECO:0000256" key="1">
    <source>
        <dbReference type="SAM" id="SignalP"/>
    </source>
</evidence>
<evidence type="ECO:0000313" key="5">
    <source>
        <dbReference type="Proteomes" id="UP000622638"/>
    </source>
</evidence>
<keyword evidence="5" id="KW-1185">Reference proteome</keyword>
<proteinExistence type="predicted"/>
<reference evidence="5" key="2">
    <citation type="journal article" date="2019" name="Int. J. Syst. Evol. Microbiol.">
        <title>The Global Catalogue of Microorganisms (GCM) 10K type strain sequencing project: providing services to taxonomists for standard genome sequencing and annotation.</title>
        <authorList>
            <consortium name="The Broad Institute Genomics Platform"/>
            <consortium name="The Broad Institute Genome Sequencing Center for Infectious Disease"/>
            <person name="Wu L."/>
            <person name="Ma J."/>
        </authorList>
    </citation>
    <scope>NUCLEOTIDE SEQUENCE [LARGE SCALE GENOMIC DNA]</scope>
    <source>
        <strain evidence="5">CGMCC 1.15931</strain>
    </source>
</reference>
<feature type="signal peptide" evidence="1">
    <location>
        <begin position="1"/>
        <end position="23"/>
    </location>
</feature>
<keyword evidence="1" id="KW-0732">Signal</keyword>
<reference evidence="2" key="4">
    <citation type="submission" date="2024-05" db="EMBL/GenBank/DDBJ databases">
        <authorList>
            <person name="Sun Q."/>
            <person name="Zhou Y."/>
        </authorList>
    </citation>
    <scope>NUCLEOTIDE SEQUENCE</scope>
    <source>
        <strain evidence="2">CGMCC 1.15931</strain>
    </source>
</reference>
<evidence type="ECO:0000313" key="3">
    <source>
        <dbReference type="EMBL" id="MTV54373.1"/>
    </source>
</evidence>
<dbReference type="OrthoDB" id="185602at2"/>